<comment type="caution">
    <text evidence="1">The sequence shown here is derived from an EMBL/GenBank/DDBJ whole genome shotgun (WGS) entry which is preliminary data.</text>
</comment>
<dbReference type="Proteomes" id="UP000241222">
    <property type="component" value="Unassembled WGS sequence"/>
</dbReference>
<protein>
    <submittedName>
        <fullName evidence="1">Uncharacterized protein</fullName>
    </submittedName>
</protein>
<dbReference type="RefSeq" id="WP_107347558.1">
    <property type="nucleotide sequence ID" value="NZ_PYMH01000001.1"/>
</dbReference>
<proteinExistence type="predicted"/>
<dbReference type="AlphaFoldDB" id="A0A2T3J4I4"/>
<evidence type="ECO:0000313" key="1">
    <source>
        <dbReference type="EMBL" id="PSU36204.1"/>
    </source>
</evidence>
<keyword evidence="2" id="KW-1185">Reference proteome</keyword>
<gene>
    <name evidence="1" type="ORF">C9I99_04175</name>
</gene>
<accession>A0A2T3J4I4</accession>
<organism evidence="1 2">
    <name type="scientific">Photobacterium lutimaris</name>
    <dbReference type="NCBI Taxonomy" id="388278"/>
    <lineage>
        <taxon>Bacteria</taxon>
        <taxon>Pseudomonadati</taxon>
        <taxon>Pseudomonadota</taxon>
        <taxon>Gammaproteobacteria</taxon>
        <taxon>Vibrionales</taxon>
        <taxon>Vibrionaceae</taxon>
        <taxon>Photobacterium</taxon>
    </lineage>
</organism>
<sequence length="185" mass="20472">MTDELIEQANGIETILSERSTSLKELVAIHNKFIEFLGIGRKVNKFPSKEYGANRVRQLANTIVEEQGKSVMFLPVDVLAIPSHYTSVVPYSKQDEAASHYVKSNNSDTDQKQFSTRCNVGGSNGAVMVSNDGGSTWVAFSTLKKRATWFKQAKSSVQVKGRVSEVRLKRMKGFVKNTGIKVVVV</sequence>
<name>A0A2T3J4I4_9GAMM</name>
<reference evidence="1 2" key="1">
    <citation type="submission" date="2018-03" db="EMBL/GenBank/DDBJ databases">
        <title>Whole genome sequencing of Histamine producing bacteria.</title>
        <authorList>
            <person name="Butler K."/>
        </authorList>
    </citation>
    <scope>NUCLEOTIDE SEQUENCE [LARGE SCALE GENOMIC DNA]</scope>
    <source>
        <strain evidence="1 2">JCM 13586</strain>
    </source>
</reference>
<evidence type="ECO:0000313" key="2">
    <source>
        <dbReference type="Proteomes" id="UP000241222"/>
    </source>
</evidence>
<dbReference type="EMBL" id="PYMH01000001">
    <property type="protein sequence ID" value="PSU36204.1"/>
    <property type="molecule type" value="Genomic_DNA"/>
</dbReference>